<keyword evidence="3" id="KW-0547">Nucleotide-binding</keyword>
<evidence type="ECO:0000259" key="5">
    <source>
        <dbReference type="PROSITE" id="PS50893"/>
    </source>
</evidence>
<dbReference type="Pfam" id="PF00005">
    <property type="entry name" value="ABC_tran"/>
    <property type="match status" value="1"/>
</dbReference>
<keyword evidence="2" id="KW-0813">Transport</keyword>
<keyword evidence="7" id="KW-1185">Reference proteome</keyword>
<comment type="similarity">
    <text evidence="1">Belongs to the ABC transporter superfamily.</text>
</comment>
<dbReference type="PROSITE" id="PS50893">
    <property type="entry name" value="ABC_TRANSPORTER_2"/>
    <property type="match status" value="1"/>
</dbReference>
<dbReference type="InterPro" id="IPR003439">
    <property type="entry name" value="ABC_transporter-like_ATP-bd"/>
</dbReference>
<dbReference type="InterPro" id="IPR017871">
    <property type="entry name" value="ABC_transporter-like_CS"/>
</dbReference>
<proteinExistence type="inferred from homology"/>
<dbReference type="InterPro" id="IPR003593">
    <property type="entry name" value="AAA+_ATPase"/>
</dbReference>
<keyword evidence="4 6" id="KW-0067">ATP-binding</keyword>
<dbReference type="RefSeq" id="WP_218133397.1">
    <property type="nucleotide sequence ID" value="NZ_FNMZ01000003.1"/>
</dbReference>
<dbReference type="STRING" id="356660.SAMN05444336_103522"/>
<dbReference type="Proteomes" id="UP000199118">
    <property type="component" value="Unassembled WGS sequence"/>
</dbReference>
<dbReference type="SUPFAM" id="SSF52540">
    <property type="entry name" value="P-loop containing nucleoside triphosphate hydrolases"/>
    <property type="match status" value="1"/>
</dbReference>
<organism evidence="6 7">
    <name type="scientific">Albimonas donghaensis</name>
    <dbReference type="NCBI Taxonomy" id="356660"/>
    <lineage>
        <taxon>Bacteria</taxon>
        <taxon>Pseudomonadati</taxon>
        <taxon>Pseudomonadota</taxon>
        <taxon>Alphaproteobacteria</taxon>
        <taxon>Rhodobacterales</taxon>
        <taxon>Paracoccaceae</taxon>
        <taxon>Albimonas</taxon>
    </lineage>
</organism>
<evidence type="ECO:0000256" key="4">
    <source>
        <dbReference type="ARBA" id="ARBA00022840"/>
    </source>
</evidence>
<dbReference type="InterPro" id="IPR050166">
    <property type="entry name" value="ABC_transporter_ATP-bind"/>
</dbReference>
<gene>
    <name evidence="6" type="ORF">SAMN05444336_103522</name>
</gene>
<evidence type="ECO:0000256" key="2">
    <source>
        <dbReference type="ARBA" id="ARBA00022448"/>
    </source>
</evidence>
<evidence type="ECO:0000313" key="7">
    <source>
        <dbReference type="Proteomes" id="UP000199118"/>
    </source>
</evidence>
<dbReference type="SMART" id="SM00382">
    <property type="entry name" value="AAA"/>
    <property type="match status" value="1"/>
</dbReference>
<reference evidence="6 7" key="1">
    <citation type="submission" date="2016-10" db="EMBL/GenBank/DDBJ databases">
        <authorList>
            <person name="de Groot N.N."/>
        </authorList>
    </citation>
    <scope>NUCLEOTIDE SEQUENCE [LARGE SCALE GENOMIC DNA]</scope>
    <source>
        <strain evidence="6 7">DSM 17890</strain>
    </source>
</reference>
<evidence type="ECO:0000256" key="1">
    <source>
        <dbReference type="ARBA" id="ARBA00005417"/>
    </source>
</evidence>
<sequence>MNRMTPAHTDTALAFPAGSGETLLDLNEVGHTYRTRDGGGVEAIRSVTEQVRKGEFISILGPSGCGKSTLLMMIAGLLPTTRGAITLGGDPVLGPDPDSGIVLQDAVLFPWRTISRNIQLPGEIAGMPAAQRQARADELLSLVKLDGFGGAYPRELSGGMQQRAAIARSLMLSPSLLLMDEPFGALDAMTRDEMNVELKRICLEAGATVILVTHSISEAVFLSDRVMVLGNRPSTVREVVSIDAPRERGSEFVTTPAFGAYVGQLRALIGAEGEHA</sequence>
<dbReference type="CDD" id="cd03293">
    <property type="entry name" value="ABC_NrtD_SsuB_transporters"/>
    <property type="match status" value="1"/>
</dbReference>
<dbReference type="Gene3D" id="3.40.50.300">
    <property type="entry name" value="P-loop containing nucleotide triphosphate hydrolases"/>
    <property type="match status" value="1"/>
</dbReference>
<dbReference type="GO" id="GO:0016887">
    <property type="term" value="F:ATP hydrolysis activity"/>
    <property type="evidence" value="ECO:0007669"/>
    <property type="project" value="InterPro"/>
</dbReference>
<accession>A0A1H2ZIC1</accession>
<name>A0A1H2ZIC1_9RHOB</name>
<evidence type="ECO:0000313" key="6">
    <source>
        <dbReference type="EMBL" id="SDX17131.1"/>
    </source>
</evidence>
<feature type="domain" description="ABC transporter" evidence="5">
    <location>
        <begin position="24"/>
        <end position="256"/>
    </location>
</feature>
<dbReference type="GO" id="GO:0005524">
    <property type="term" value="F:ATP binding"/>
    <property type="evidence" value="ECO:0007669"/>
    <property type="project" value="UniProtKB-KW"/>
</dbReference>
<dbReference type="PROSITE" id="PS00211">
    <property type="entry name" value="ABC_TRANSPORTER_1"/>
    <property type="match status" value="1"/>
</dbReference>
<dbReference type="AlphaFoldDB" id="A0A1H2ZIC1"/>
<dbReference type="PANTHER" id="PTHR42788">
    <property type="entry name" value="TAURINE IMPORT ATP-BINDING PROTEIN-RELATED"/>
    <property type="match status" value="1"/>
</dbReference>
<protein>
    <submittedName>
        <fullName evidence="6">NitT/TauT family transport system ATP-binding protein</fullName>
    </submittedName>
</protein>
<evidence type="ECO:0000256" key="3">
    <source>
        <dbReference type="ARBA" id="ARBA00022741"/>
    </source>
</evidence>
<dbReference type="EMBL" id="FNMZ01000003">
    <property type="protein sequence ID" value="SDX17131.1"/>
    <property type="molecule type" value="Genomic_DNA"/>
</dbReference>
<dbReference type="PANTHER" id="PTHR42788:SF13">
    <property type="entry name" value="ALIPHATIC SULFONATES IMPORT ATP-BINDING PROTEIN SSUB"/>
    <property type="match status" value="1"/>
</dbReference>
<dbReference type="InterPro" id="IPR027417">
    <property type="entry name" value="P-loop_NTPase"/>
</dbReference>